<dbReference type="InterPro" id="IPR015797">
    <property type="entry name" value="NUDIX_hydrolase-like_dom_sf"/>
</dbReference>
<evidence type="ECO:0000313" key="8">
    <source>
        <dbReference type="Proteomes" id="UP000515947"/>
    </source>
</evidence>
<evidence type="ECO:0000256" key="4">
    <source>
        <dbReference type="ARBA" id="ARBA00022842"/>
    </source>
</evidence>
<feature type="domain" description="Nudix hydrolase" evidence="6">
    <location>
        <begin position="16"/>
        <end position="165"/>
    </location>
</feature>
<dbReference type="Pfam" id="PF00293">
    <property type="entry name" value="NUDIX"/>
    <property type="match status" value="1"/>
</dbReference>
<evidence type="ECO:0000313" key="7">
    <source>
        <dbReference type="EMBL" id="QNN53405.1"/>
    </source>
</evidence>
<dbReference type="Gene3D" id="3.90.79.10">
    <property type="entry name" value="Nucleoside Triphosphate Pyrophosphohydrolase"/>
    <property type="match status" value="1"/>
</dbReference>
<dbReference type="CDD" id="cd04685">
    <property type="entry name" value="NUDIX_Hydrolase"/>
    <property type="match status" value="1"/>
</dbReference>
<reference evidence="7 8" key="1">
    <citation type="submission" date="2020-08" db="EMBL/GenBank/DDBJ databases">
        <title>Genome sequence of Nocardioides mesophilus KACC 16243T.</title>
        <authorList>
            <person name="Hyun D.-W."/>
            <person name="Bae J.-W."/>
        </authorList>
    </citation>
    <scope>NUCLEOTIDE SEQUENCE [LARGE SCALE GENOMIC DNA]</scope>
    <source>
        <strain evidence="7 8">KACC 16243</strain>
    </source>
</reference>
<sequence length="185" mass="20378">MPPTLPRVNEPVDPPALRPAVRVVLLDEEDRALLVRWSFADRDVWGTPGGGIEPGESHHDAVRRELREETGLALAAEDCGPCVAHRTHLIALGNGSGDEPARWDGQEEWFYLVRVPAFTPRGTLTDEELRAESLHELAWWHLDEVDRLTDPTAAPPALTTPRRLADLLRALAADGAPAQPFELAV</sequence>
<evidence type="ECO:0000256" key="5">
    <source>
        <dbReference type="RuleBase" id="RU003476"/>
    </source>
</evidence>
<dbReference type="PROSITE" id="PS51462">
    <property type="entry name" value="NUDIX"/>
    <property type="match status" value="1"/>
</dbReference>
<organism evidence="7 8">
    <name type="scientific">Nocardioides mesophilus</name>
    <dbReference type="NCBI Taxonomy" id="433659"/>
    <lineage>
        <taxon>Bacteria</taxon>
        <taxon>Bacillati</taxon>
        <taxon>Actinomycetota</taxon>
        <taxon>Actinomycetes</taxon>
        <taxon>Propionibacteriales</taxon>
        <taxon>Nocardioidaceae</taxon>
        <taxon>Nocardioides</taxon>
    </lineage>
</organism>
<dbReference type="AlphaFoldDB" id="A0A7G9RCT0"/>
<dbReference type="PRINTS" id="PR00502">
    <property type="entry name" value="NUDIXFAMILY"/>
</dbReference>
<dbReference type="SUPFAM" id="SSF55811">
    <property type="entry name" value="Nudix"/>
    <property type="match status" value="1"/>
</dbReference>
<dbReference type="GO" id="GO:0016787">
    <property type="term" value="F:hydrolase activity"/>
    <property type="evidence" value="ECO:0007669"/>
    <property type="project" value="UniProtKB-KW"/>
</dbReference>
<protein>
    <submittedName>
        <fullName evidence="7">NUDIX domain-containing protein</fullName>
    </submittedName>
</protein>
<proteinExistence type="inferred from homology"/>
<keyword evidence="8" id="KW-1185">Reference proteome</keyword>
<comment type="cofactor">
    <cofactor evidence="1">
        <name>Mg(2+)</name>
        <dbReference type="ChEBI" id="CHEBI:18420"/>
    </cofactor>
</comment>
<dbReference type="Proteomes" id="UP000515947">
    <property type="component" value="Chromosome"/>
</dbReference>
<dbReference type="PANTHER" id="PTHR43046">
    <property type="entry name" value="GDP-MANNOSE MANNOSYL HYDROLASE"/>
    <property type="match status" value="1"/>
</dbReference>
<evidence type="ECO:0000259" key="6">
    <source>
        <dbReference type="PROSITE" id="PS51462"/>
    </source>
</evidence>
<name>A0A7G9RCT0_9ACTN</name>
<dbReference type="PROSITE" id="PS00893">
    <property type="entry name" value="NUDIX_BOX"/>
    <property type="match status" value="1"/>
</dbReference>
<dbReference type="PANTHER" id="PTHR43046:SF12">
    <property type="entry name" value="GDP-MANNOSE MANNOSYL HYDROLASE"/>
    <property type="match status" value="1"/>
</dbReference>
<evidence type="ECO:0000256" key="1">
    <source>
        <dbReference type="ARBA" id="ARBA00001946"/>
    </source>
</evidence>
<dbReference type="InterPro" id="IPR020084">
    <property type="entry name" value="NUDIX_hydrolase_CS"/>
</dbReference>
<evidence type="ECO:0000256" key="3">
    <source>
        <dbReference type="ARBA" id="ARBA00022801"/>
    </source>
</evidence>
<keyword evidence="3 5" id="KW-0378">Hydrolase</keyword>
<dbReference type="EMBL" id="CP060713">
    <property type="protein sequence ID" value="QNN53405.1"/>
    <property type="molecule type" value="Genomic_DNA"/>
</dbReference>
<dbReference type="InterPro" id="IPR020476">
    <property type="entry name" value="Nudix_hydrolase"/>
</dbReference>
<keyword evidence="4" id="KW-0460">Magnesium</keyword>
<comment type="similarity">
    <text evidence="2 5">Belongs to the Nudix hydrolase family.</text>
</comment>
<gene>
    <name evidence="7" type="ORF">H9L09_02800</name>
</gene>
<dbReference type="KEGG" id="nmes:H9L09_02800"/>
<evidence type="ECO:0000256" key="2">
    <source>
        <dbReference type="ARBA" id="ARBA00005582"/>
    </source>
</evidence>
<dbReference type="InterPro" id="IPR000086">
    <property type="entry name" value="NUDIX_hydrolase_dom"/>
</dbReference>
<accession>A0A7G9RCT0</accession>